<sequence>MTQEEKVMFLMRLAVDTYNTQFREKDIPQKAVPAAVDKGGAIAVFYDVFESFFDEKLDAVSDFGTSSNK</sequence>
<proteinExistence type="predicted"/>
<accession>A0A0A0H4A2</accession>
<dbReference type="EMBL" id="VOTT01000040">
    <property type="protein sequence ID" value="MPU48264.1"/>
    <property type="molecule type" value="Genomic_DNA"/>
</dbReference>
<comment type="caution">
    <text evidence="1">The sequence shown here is derived from an EMBL/GenBank/DDBJ whole genome shotgun (WGS) entry which is preliminary data.</text>
</comment>
<dbReference type="Proteomes" id="UP000392867">
    <property type="component" value="Unassembled WGS sequence"/>
</dbReference>
<evidence type="ECO:0000313" key="2">
    <source>
        <dbReference type="Proteomes" id="UP000392867"/>
    </source>
</evidence>
<reference evidence="1 2" key="1">
    <citation type="submission" date="2019-08" db="EMBL/GenBank/DDBJ databases">
        <title>Identification of Water Treatment Resistant and Multidrug Resistant Urinary Pathogenic Escherichia coli in Wastewater.</title>
        <authorList>
            <person name="Neumann N."/>
        </authorList>
    </citation>
    <scope>NUCLEOTIDE SEQUENCE [LARGE SCALE GENOMIC DNA]</scope>
    <source>
        <strain evidence="1 2">WU2356</strain>
    </source>
</reference>
<gene>
    <name evidence="1" type="ORF">FVB16_05235</name>
</gene>
<protein>
    <submittedName>
        <fullName evidence="1">Uncharacterized protein</fullName>
    </submittedName>
</protein>
<evidence type="ECO:0000313" key="1">
    <source>
        <dbReference type="EMBL" id="MPU48264.1"/>
    </source>
</evidence>
<dbReference type="AlphaFoldDB" id="A0A0A0H4A2"/>
<dbReference type="RefSeq" id="WP_047644941.1">
    <property type="nucleotide sequence ID" value="NZ_BFPM01000078.1"/>
</dbReference>
<organism evidence="1 2">
    <name type="scientific">Escherichia coli</name>
    <dbReference type="NCBI Taxonomy" id="562"/>
    <lineage>
        <taxon>Bacteria</taxon>
        <taxon>Pseudomonadati</taxon>
        <taxon>Pseudomonadota</taxon>
        <taxon>Gammaproteobacteria</taxon>
        <taxon>Enterobacterales</taxon>
        <taxon>Enterobacteriaceae</taxon>
        <taxon>Escherichia</taxon>
    </lineage>
</organism>
<name>A0A0A0H4A2_ECOLX</name>